<dbReference type="AlphaFoldDB" id="A0A9W9XBS1"/>
<organism evidence="2 3">
    <name type="scientific">Penicillium diatomitis</name>
    <dbReference type="NCBI Taxonomy" id="2819901"/>
    <lineage>
        <taxon>Eukaryota</taxon>
        <taxon>Fungi</taxon>
        <taxon>Dikarya</taxon>
        <taxon>Ascomycota</taxon>
        <taxon>Pezizomycotina</taxon>
        <taxon>Eurotiomycetes</taxon>
        <taxon>Eurotiomycetidae</taxon>
        <taxon>Eurotiales</taxon>
        <taxon>Aspergillaceae</taxon>
        <taxon>Penicillium</taxon>
    </lineage>
</organism>
<keyword evidence="1" id="KW-0472">Membrane</keyword>
<dbReference type="GeneID" id="81623216"/>
<dbReference type="RefSeq" id="XP_056790508.1">
    <property type="nucleotide sequence ID" value="XM_056932967.1"/>
</dbReference>
<evidence type="ECO:0000256" key="1">
    <source>
        <dbReference type="SAM" id="Phobius"/>
    </source>
</evidence>
<keyword evidence="1" id="KW-0812">Transmembrane</keyword>
<proteinExistence type="predicted"/>
<comment type="caution">
    <text evidence="2">The sequence shown here is derived from an EMBL/GenBank/DDBJ whole genome shotgun (WGS) entry which is preliminary data.</text>
</comment>
<evidence type="ECO:0000313" key="3">
    <source>
        <dbReference type="Proteomes" id="UP001148312"/>
    </source>
</evidence>
<feature type="transmembrane region" description="Helical" evidence="1">
    <location>
        <begin position="127"/>
        <end position="148"/>
    </location>
</feature>
<dbReference type="Pfam" id="PF11309">
    <property type="entry name" value="DUF3112"/>
    <property type="match status" value="1"/>
</dbReference>
<feature type="transmembrane region" description="Helical" evidence="1">
    <location>
        <begin position="168"/>
        <end position="191"/>
    </location>
</feature>
<reference evidence="2" key="2">
    <citation type="journal article" date="2023" name="IMA Fungus">
        <title>Comparative genomic study of the Penicillium genus elucidates a diverse pangenome and 15 lateral gene transfer events.</title>
        <authorList>
            <person name="Petersen C."/>
            <person name="Sorensen T."/>
            <person name="Nielsen M.R."/>
            <person name="Sondergaard T.E."/>
            <person name="Sorensen J.L."/>
            <person name="Fitzpatrick D.A."/>
            <person name="Frisvad J.C."/>
            <person name="Nielsen K.L."/>
        </authorList>
    </citation>
    <scope>NUCLEOTIDE SEQUENCE</scope>
    <source>
        <strain evidence="2">IBT 30728</strain>
    </source>
</reference>
<dbReference type="EMBL" id="JAPWDQ010000004">
    <property type="protein sequence ID" value="KAJ5488475.1"/>
    <property type="molecule type" value="Genomic_DNA"/>
</dbReference>
<evidence type="ECO:0000313" key="2">
    <source>
        <dbReference type="EMBL" id="KAJ5488475.1"/>
    </source>
</evidence>
<feature type="transmembrane region" description="Helical" evidence="1">
    <location>
        <begin position="243"/>
        <end position="266"/>
    </location>
</feature>
<keyword evidence="3" id="KW-1185">Reference proteome</keyword>
<reference evidence="2" key="1">
    <citation type="submission" date="2022-12" db="EMBL/GenBank/DDBJ databases">
        <authorList>
            <person name="Petersen C."/>
        </authorList>
    </citation>
    <scope>NUCLEOTIDE SEQUENCE</scope>
    <source>
        <strain evidence="2">IBT 30728</strain>
    </source>
</reference>
<dbReference type="Proteomes" id="UP001148312">
    <property type="component" value="Unassembled WGS sequence"/>
</dbReference>
<dbReference type="InterPro" id="IPR021460">
    <property type="entry name" value="DUF3112"/>
</dbReference>
<dbReference type="PANTHER" id="PTHR35184">
    <property type="entry name" value="YALI0C10208P"/>
    <property type="match status" value="1"/>
</dbReference>
<dbReference type="PANTHER" id="PTHR35184:SF1">
    <property type="entry name" value="INTEGRAL MEMBRANE PROTEIN"/>
    <property type="match status" value="1"/>
</dbReference>
<feature type="transmembrane region" description="Helical" evidence="1">
    <location>
        <begin position="54"/>
        <end position="75"/>
    </location>
</feature>
<accession>A0A9W9XBS1</accession>
<feature type="transmembrane region" description="Helical" evidence="1">
    <location>
        <begin position="20"/>
        <end position="42"/>
    </location>
</feature>
<feature type="transmembrane region" description="Helical" evidence="1">
    <location>
        <begin position="203"/>
        <end position="223"/>
    </location>
</feature>
<feature type="transmembrane region" description="Helical" evidence="1">
    <location>
        <begin position="87"/>
        <end position="107"/>
    </location>
</feature>
<name>A0A9W9XBS1_9EURO</name>
<keyword evidence="1" id="KW-1133">Transmembrane helix</keyword>
<gene>
    <name evidence="2" type="ORF">N7539_003365</name>
</gene>
<protein>
    <submittedName>
        <fullName evidence="2">Uncharacterized protein</fullName>
    </submittedName>
</protein>
<sequence>MGGPYAPTVAQLGGLPTVDVDVPICAILVVAFLSLGICHMVILRRNLARGHKFIPSGATFGFCMSRIVANVMRIVWACYPQNIRVAIASQIFVAAGVLILFILNLLFAQRMLRAAFPALGWSRPVSWGYKVLYILVFLSIVMLITVIVQSMYTPNPNTHRIDRDIQLYGVTFFAIVSFLPLPMVTMVYLFADEKKVASFGQGSWRAKALVILIAGTLLCLGASYRAGTTWMKPQPINMPPAYMHKACFFIFDFVLDLVVVIIFLFARVDRRFYVPDGSSKLRHYRSDLPNEKAQLQSENEQACETRLVKANSEEGQVV</sequence>